<evidence type="ECO:0000313" key="1">
    <source>
        <dbReference type="EMBL" id="KAH3884461.1"/>
    </source>
</evidence>
<gene>
    <name evidence="1" type="ORF">DPMN_008441</name>
</gene>
<dbReference type="AlphaFoldDB" id="A0A9D4RWY4"/>
<organism evidence="1 2">
    <name type="scientific">Dreissena polymorpha</name>
    <name type="common">Zebra mussel</name>
    <name type="synonym">Mytilus polymorpha</name>
    <dbReference type="NCBI Taxonomy" id="45954"/>
    <lineage>
        <taxon>Eukaryota</taxon>
        <taxon>Metazoa</taxon>
        <taxon>Spiralia</taxon>
        <taxon>Lophotrochozoa</taxon>
        <taxon>Mollusca</taxon>
        <taxon>Bivalvia</taxon>
        <taxon>Autobranchia</taxon>
        <taxon>Heteroconchia</taxon>
        <taxon>Euheterodonta</taxon>
        <taxon>Imparidentia</taxon>
        <taxon>Neoheterodontei</taxon>
        <taxon>Myida</taxon>
        <taxon>Dreissenoidea</taxon>
        <taxon>Dreissenidae</taxon>
        <taxon>Dreissena</taxon>
    </lineage>
</organism>
<reference evidence="1" key="1">
    <citation type="journal article" date="2019" name="bioRxiv">
        <title>The Genome of the Zebra Mussel, Dreissena polymorpha: A Resource for Invasive Species Research.</title>
        <authorList>
            <person name="McCartney M.A."/>
            <person name="Auch B."/>
            <person name="Kono T."/>
            <person name="Mallez S."/>
            <person name="Zhang Y."/>
            <person name="Obille A."/>
            <person name="Becker A."/>
            <person name="Abrahante J.E."/>
            <person name="Garbe J."/>
            <person name="Badalamenti J.P."/>
            <person name="Herman A."/>
            <person name="Mangelson H."/>
            <person name="Liachko I."/>
            <person name="Sullivan S."/>
            <person name="Sone E.D."/>
            <person name="Koren S."/>
            <person name="Silverstein K.A.T."/>
            <person name="Beckman K.B."/>
            <person name="Gohl D.M."/>
        </authorList>
    </citation>
    <scope>NUCLEOTIDE SEQUENCE</scope>
    <source>
        <strain evidence="1">Duluth1</strain>
        <tissue evidence="1">Whole animal</tissue>
    </source>
</reference>
<name>A0A9D4RWY4_DREPO</name>
<protein>
    <submittedName>
        <fullName evidence="1">Uncharacterized protein</fullName>
    </submittedName>
</protein>
<comment type="caution">
    <text evidence="1">The sequence shown here is derived from an EMBL/GenBank/DDBJ whole genome shotgun (WGS) entry which is preliminary data.</text>
</comment>
<dbReference type="Proteomes" id="UP000828390">
    <property type="component" value="Unassembled WGS sequence"/>
</dbReference>
<accession>A0A9D4RWY4</accession>
<dbReference type="EMBL" id="JAIWYP010000001">
    <property type="protein sequence ID" value="KAH3884461.1"/>
    <property type="molecule type" value="Genomic_DNA"/>
</dbReference>
<keyword evidence="2" id="KW-1185">Reference proteome</keyword>
<proteinExistence type="predicted"/>
<reference evidence="1" key="2">
    <citation type="submission" date="2020-11" db="EMBL/GenBank/DDBJ databases">
        <authorList>
            <person name="McCartney M.A."/>
            <person name="Auch B."/>
            <person name="Kono T."/>
            <person name="Mallez S."/>
            <person name="Becker A."/>
            <person name="Gohl D.M."/>
            <person name="Silverstein K.A.T."/>
            <person name="Koren S."/>
            <person name="Bechman K.B."/>
            <person name="Herman A."/>
            <person name="Abrahante J.E."/>
            <person name="Garbe J."/>
        </authorList>
    </citation>
    <scope>NUCLEOTIDE SEQUENCE</scope>
    <source>
        <strain evidence="1">Duluth1</strain>
        <tissue evidence="1">Whole animal</tissue>
    </source>
</reference>
<sequence>MSNANGPVVNRADLVVVLDLQTGWRIVETRIIREPVRDKPYSCVYEFSDIGTDTKLRRFRHYFVISSDINCCLT</sequence>
<evidence type="ECO:0000313" key="2">
    <source>
        <dbReference type="Proteomes" id="UP000828390"/>
    </source>
</evidence>